<dbReference type="PANTHER" id="PTHR40588">
    <property type="entry name" value="MRNA INTERFERASE TOXIN YAFQ"/>
    <property type="match status" value="1"/>
</dbReference>
<dbReference type="InterPro" id="IPR004386">
    <property type="entry name" value="Toxin_YafQ-like"/>
</dbReference>
<gene>
    <name evidence="3" type="primary">yafQ</name>
    <name evidence="3" type="ORF">WCH_BX12630</name>
</gene>
<dbReference type="NCBIfam" id="TIGR02385">
    <property type="entry name" value="RelE_StbE"/>
    <property type="match status" value="1"/>
</dbReference>
<dbReference type="AlphaFoldDB" id="F8LE28"/>
<dbReference type="EMBL" id="FR872655">
    <property type="protein sequence ID" value="CCB91742.1"/>
    <property type="molecule type" value="Genomic_DNA"/>
</dbReference>
<evidence type="ECO:0000256" key="2">
    <source>
        <dbReference type="PIRSR" id="PIRSR006156-1"/>
    </source>
</evidence>
<evidence type="ECO:0000313" key="3">
    <source>
        <dbReference type="EMBL" id="CCB91742.1"/>
    </source>
</evidence>
<protein>
    <submittedName>
        <fullName evidence="3">Uncharacterized protein yafQ</fullName>
    </submittedName>
</protein>
<proteinExistence type="predicted"/>
<name>F8LE28_9BACT</name>
<dbReference type="PANTHER" id="PTHR40588:SF1">
    <property type="entry name" value="MRNA INTERFERASE TOXIN YAFQ"/>
    <property type="match status" value="1"/>
</dbReference>
<dbReference type="GO" id="GO:0006402">
    <property type="term" value="P:mRNA catabolic process"/>
    <property type="evidence" value="ECO:0007669"/>
    <property type="project" value="TreeGrafter"/>
</dbReference>
<organism evidence="3">
    <name type="scientific">Waddlia chondrophila 2032/99</name>
    <dbReference type="NCBI Taxonomy" id="765953"/>
    <lineage>
        <taxon>Bacteria</taxon>
        <taxon>Pseudomonadati</taxon>
        <taxon>Chlamydiota</taxon>
        <taxon>Chlamydiia</taxon>
        <taxon>Parachlamydiales</taxon>
        <taxon>Waddliaceae</taxon>
        <taxon>Waddlia</taxon>
    </lineage>
</organism>
<keyword evidence="1" id="KW-1277">Toxin-antitoxin system</keyword>
<dbReference type="PIRSF" id="PIRSF006156">
    <property type="entry name" value="YafQ"/>
    <property type="match status" value="1"/>
</dbReference>
<evidence type="ECO:0000256" key="1">
    <source>
        <dbReference type="ARBA" id="ARBA00022649"/>
    </source>
</evidence>
<reference evidence="3" key="1">
    <citation type="submission" date="2011-05" db="EMBL/GenBank/DDBJ databases">
        <title>Unity in variety -- the pan-genome of the Chlamydiae.</title>
        <authorList>
            <person name="Collingro A."/>
            <person name="Tischler P."/>
            <person name="Weinmaier T."/>
            <person name="Penz T."/>
            <person name="Heinz E."/>
            <person name="Brunham R.C."/>
            <person name="Read T.D."/>
            <person name="Bavoil P.M."/>
            <person name="Sachse K."/>
            <person name="Kahane S."/>
            <person name="Friedman M.G."/>
            <person name="Rattei T."/>
            <person name="Myers G.S.A."/>
            <person name="Horn M."/>
        </authorList>
    </citation>
    <scope>NUCLEOTIDE SEQUENCE</scope>
    <source>
        <strain evidence="3">2032/99</strain>
    </source>
</reference>
<dbReference type="GO" id="GO:0004521">
    <property type="term" value="F:RNA endonuclease activity"/>
    <property type="evidence" value="ECO:0007669"/>
    <property type="project" value="TreeGrafter"/>
</dbReference>
<dbReference type="Gene3D" id="3.30.2310.20">
    <property type="entry name" value="RelE-like"/>
    <property type="match status" value="1"/>
</dbReference>
<feature type="active site" description="Proton donor" evidence="2">
    <location>
        <position position="84"/>
    </location>
</feature>
<dbReference type="SUPFAM" id="SSF143011">
    <property type="entry name" value="RelE-like"/>
    <property type="match status" value="1"/>
</dbReference>
<accession>F8LE28</accession>
<sequence>MLKIKNSKKFKKEIKKYRHQHTVISELNKALALLIKGKELPEKYRDHNLEGSWANHRECHIKSDVLPIYFTDKETLYLERIGSHSELF</sequence>
<dbReference type="InterPro" id="IPR007712">
    <property type="entry name" value="RelE/ParE_toxin"/>
</dbReference>
<dbReference type="Pfam" id="PF15738">
    <property type="entry name" value="YafQ_toxin"/>
    <property type="match status" value="1"/>
</dbReference>
<dbReference type="InterPro" id="IPR035093">
    <property type="entry name" value="RelE/ParE_toxin_dom_sf"/>
</dbReference>
<dbReference type="GO" id="GO:0006415">
    <property type="term" value="P:translational termination"/>
    <property type="evidence" value="ECO:0007669"/>
    <property type="project" value="TreeGrafter"/>
</dbReference>